<accession>A0AAW1R371</accession>
<keyword evidence="2" id="KW-1185">Reference proteome</keyword>
<sequence>MCTAVKTDFEESSLAGWTMNSCRSNCTGRHRLNKALILEVGVLQARVLTSNGLSEAAEMMSDSEYEQFKSTWQPRPLRPQQALAAVPAVASAGFQRDFRLAISVSQKDKGGPGKQAAAAG</sequence>
<protein>
    <submittedName>
        <fullName evidence="1">Uncharacterized protein</fullName>
    </submittedName>
</protein>
<dbReference type="AlphaFoldDB" id="A0AAW1R371"/>
<evidence type="ECO:0000313" key="1">
    <source>
        <dbReference type="EMBL" id="KAK9827871.1"/>
    </source>
</evidence>
<evidence type="ECO:0000313" key="2">
    <source>
        <dbReference type="Proteomes" id="UP001438707"/>
    </source>
</evidence>
<organism evidence="1 2">
    <name type="scientific">Apatococcus lobatus</name>
    <dbReference type="NCBI Taxonomy" id="904363"/>
    <lineage>
        <taxon>Eukaryota</taxon>
        <taxon>Viridiplantae</taxon>
        <taxon>Chlorophyta</taxon>
        <taxon>core chlorophytes</taxon>
        <taxon>Trebouxiophyceae</taxon>
        <taxon>Chlorellales</taxon>
        <taxon>Chlorellaceae</taxon>
        <taxon>Apatococcus</taxon>
    </lineage>
</organism>
<comment type="caution">
    <text evidence="1">The sequence shown here is derived from an EMBL/GenBank/DDBJ whole genome shotgun (WGS) entry which is preliminary data.</text>
</comment>
<name>A0AAW1R371_9CHLO</name>
<gene>
    <name evidence="1" type="ORF">WJX74_006824</name>
</gene>
<reference evidence="1 2" key="1">
    <citation type="journal article" date="2024" name="Nat. Commun.">
        <title>Phylogenomics reveals the evolutionary origins of lichenization in chlorophyte algae.</title>
        <authorList>
            <person name="Puginier C."/>
            <person name="Libourel C."/>
            <person name="Otte J."/>
            <person name="Skaloud P."/>
            <person name="Haon M."/>
            <person name="Grisel S."/>
            <person name="Petersen M."/>
            <person name="Berrin J.G."/>
            <person name="Delaux P.M."/>
            <person name="Dal Grande F."/>
            <person name="Keller J."/>
        </authorList>
    </citation>
    <scope>NUCLEOTIDE SEQUENCE [LARGE SCALE GENOMIC DNA]</scope>
    <source>
        <strain evidence="1 2">SAG 2145</strain>
    </source>
</reference>
<dbReference type="Proteomes" id="UP001438707">
    <property type="component" value="Unassembled WGS sequence"/>
</dbReference>
<dbReference type="EMBL" id="JALJOS010000017">
    <property type="protein sequence ID" value="KAK9827871.1"/>
    <property type="molecule type" value="Genomic_DNA"/>
</dbReference>
<proteinExistence type="predicted"/>